<protein>
    <recommendedName>
        <fullName evidence="5">G5 domain-containing protein</fullName>
    </recommendedName>
</protein>
<evidence type="ECO:0008006" key="5">
    <source>
        <dbReference type="Google" id="ProtNLM"/>
    </source>
</evidence>
<keyword evidence="2" id="KW-1133">Transmembrane helix</keyword>
<evidence type="ECO:0000256" key="1">
    <source>
        <dbReference type="SAM" id="MobiDB-lite"/>
    </source>
</evidence>
<name>A0A323TGP2_9BACI</name>
<dbReference type="EMBL" id="PDOD01000002">
    <property type="protein sequence ID" value="PYZ93640.1"/>
    <property type="molecule type" value="Genomic_DNA"/>
</dbReference>
<accession>A0A323TGP2</accession>
<dbReference type="Proteomes" id="UP000248214">
    <property type="component" value="Unassembled WGS sequence"/>
</dbReference>
<organism evidence="3 4">
    <name type="scientific">Salipaludibacillus keqinensis</name>
    <dbReference type="NCBI Taxonomy" id="2045207"/>
    <lineage>
        <taxon>Bacteria</taxon>
        <taxon>Bacillati</taxon>
        <taxon>Bacillota</taxon>
        <taxon>Bacilli</taxon>
        <taxon>Bacillales</taxon>
        <taxon>Bacillaceae</taxon>
    </lineage>
</organism>
<reference evidence="3 4" key="1">
    <citation type="submission" date="2017-10" db="EMBL/GenBank/DDBJ databases">
        <title>Bacillus sp. nov., a halophilic bacterium isolated from a Keqin Lake.</title>
        <authorList>
            <person name="Wang H."/>
        </authorList>
    </citation>
    <scope>NUCLEOTIDE SEQUENCE [LARGE SCALE GENOMIC DNA]</scope>
    <source>
        <strain evidence="3 4">KQ-12</strain>
    </source>
</reference>
<keyword evidence="2" id="KW-0472">Membrane</keyword>
<dbReference type="AlphaFoldDB" id="A0A323TGP2"/>
<keyword evidence="4" id="KW-1185">Reference proteome</keyword>
<keyword evidence="2" id="KW-0812">Transmembrane</keyword>
<dbReference type="Pfam" id="PF04294">
    <property type="entry name" value="VanW"/>
    <property type="match status" value="1"/>
</dbReference>
<proteinExistence type="predicted"/>
<dbReference type="InterPro" id="IPR052913">
    <property type="entry name" value="Glycopeptide_resist_protein"/>
</dbReference>
<evidence type="ECO:0000313" key="3">
    <source>
        <dbReference type="EMBL" id="PYZ93640.1"/>
    </source>
</evidence>
<feature type="region of interest" description="Disordered" evidence="1">
    <location>
        <begin position="397"/>
        <end position="616"/>
    </location>
</feature>
<dbReference type="PANTHER" id="PTHR35788">
    <property type="entry name" value="EXPORTED PROTEIN-RELATED"/>
    <property type="match status" value="1"/>
</dbReference>
<feature type="compositionally biased region" description="Gly residues" evidence="1">
    <location>
        <begin position="575"/>
        <end position="588"/>
    </location>
</feature>
<comment type="caution">
    <text evidence="3">The sequence shown here is derived from an EMBL/GenBank/DDBJ whole genome shotgun (WGS) entry which is preliminary data.</text>
</comment>
<dbReference type="InterPro" id="IPR007391">
    <property type="entry name" value="Vancomycin_resist_VanW"/>
</dbReference>
<feature type="compositionally biased region" description="Low complexity" evidence="1">
    <location>
        <begin position="563"/>
        <end position="574"/>
    </location>
</feature>
<feature type="transmembrane region" description="Helical" evidence="2">
    <location>
        <begin position="18"/>
        <end position="38"/>
    </location>
</feature>
<gene>
    <name evidence="3" type="ORF">CR194_10805</name>
</gene>
<evidence type="ECO:0000313" key="4">
    <source>
        <dbReference type="Proteomes" id="UP000248214"/>
    </source>
</evidence>
<sequence>MNELVTYERGYYMKKWQWFVSSLMIMTGSLIFLSLFTYSATLVYSTFFEEERFEPETQIANMDISELNQDEASIQVQQNVESWKAERSIVLRWFDKEETYPTSDLNFLVDETIEDMMFSEELQESLTVLGNEQQLISTLEAFEFYSDIEQVVFTEELLYDMEEEISTLPNQDVVINVHEYVFEDQVDKEQQIQETSRFIDSPLLEAVIHDLPTITIEADSRFSVLDTLEEARIDSVTEKPLSVLGSAIYELLLQSNFHLIERAQNDVMIDDIPLGYDAKIVSEQQDLVFDNPNPIDYELQFQFTNNQLTVGFIGEEFPYVITVELENEETITPRTIVQYSENLAKGSTQIDHPGMDGMNYELVRAIINPLDEENTSQQIANDYYAPVHRVEIRSKEDLIEEEEEPMQPDGFYGENGDGSYQGPPPSEDQPWGGPPEGNGEQPWGDSNGEGMPPGQEPAPGESWDDYEGSGSGSAPGDFWNNDDEGFGTSPDGSWGDSGGQQGTPPSDSWNRGGGQGTPPSGSWNDDDDSWQRGDTAPNNDEEGQWGGYTPGGESWNGQDDQGGESSPNNNWSGNGQSGNPGSSPGGQQGTYPDEWDEDSEEPFPKYDEDGHPIKGY</sequence>
<dbReference type="PANTHER" id="PTHR35788:SF1">
    <property type="entry name" value="EXPORTED PROTEIN"/>
    <property type="match status" value="1"/>
</dbReference>
<feature type="compositionally biased region" description="Basic and acidic residues" evidence="1">
    <location>
        <begin position="602"/>
        <end position="616"/>
    </location>
</feature>
<evidence type="ECO:0000256" key="2">
    <source>
        <dbReference type="SAM" id="Phobius"/>
    </source>
</evidence>